<accession>A0A0F9KTC5</accession>
<feature type="non-terminal residue" evidence="1">
    <location>
        <position position="1"/>
    </location>
</feature>
<dbReference type="EMBL" id="LAZR01007390">
    <property type="protein sequence ID" value="KKM85559.1"/>
    <property type="molecule type" value="Genomic_DNA"/>
</dbReference>
<comment type="caution">
    <text evidence="1">The sequence shown here is derived from an EMBL/GenBank/DDBJ whole genome shotgun (WGS) entry which is preliminary data.</text>
</comment>
<sequence length="207" mass="23324">RRDGLLCWCHEHQRSDGTLHDHRDRQARTPGPVDRCMLPLIFEITAGPKPRGILMGCWDRIEQAYPGERGTADWESPTAEGIQRVTLHVPERRPVYELLLGALTAIDVWARTRWHFPSLLSPYAHVTYEEEPMGSEVWASTPAMFMRGKADCEDMACDHAADYQLHGVPARAILQLEGKQPTGNLWHVVVQLPDGSIEDPSAVLGMR</sequence>
<name>A0A0F9KTC5_9ZZZZ</name>
<gene>
    <name evidence="1" type="ORF">LCGC14_1287900</name>
</gene>
<proteinExistence type="predicted"/>
<dbReference type="AlphaFoldDB" id="A0A0F9KTC5"/>
<protein>
    <submittedName>
        <fullName evidence="1">Uncharacterized protein</fullName>
    </submittedName>
</protein>
<evidence type="ECO:0000313" key="1">
    <source>
        <dbReference type="EMBL" id="KKM85559.1"/>
    </source>
</evidence>
<organism evidence="1">
    <name type="scientific">marine sediment metagenome</name>
    <dbReference type="NCBI Taxonomy" id="412755"/>
    <lineage>
        <taxon>unclassified sequences</taxon>
        <taxon>metagenomes</taxon>
        <taxon>ecological metagenomes</taxon>
    </lineage>
</organism>
<reference evidence="1" key="1">
    <citation type="journal article" date="2015" name="Nature">
        <title>Complex archaea that bridge the gap between prokaryotes and eukaryotes.</title>
        <authorList>
            <person name="Spang A."/>
            <person name="Saw J.H."/>
            <person name="Jorgensen S.L."/>
            <person name="Zaremba-Niedzwiedzka K."/>
            <person name="Martijn J."/>
            <person name="Lind A.E."/>
            <person name="van Eijk R."/>
            <person name="Schleper C."/>
            <person name="Guy L."/>
            <person name="Ettema T.J."/>
        </authorList>
    </citation>
    <scope>NUCLEOTIDE SEQUENCE</scope>
</reference>